<dbReference type="SUPFAM" id="SSF56349">
    <property type="entry name" value="DNA breaking-rejoining enzymes"/>
    <property type="match status" value="1"/>
</dbReference>
<evidence type="ECO:0000313" key="8">
    <source>
        <dbReference type="EMBL" id="MCF2533634.1"/>
    </source>
</evidence>
<dbReference type="Gene3D" id="1.10.150.130">
    <property type="match status" value="1"/>
</dbReference>
<dbReference type="InterPro" id="IPR004107">
    <property type="entry name" value="Integrase_SAM-like_N"/>
</dbReference>
<reference evidence="8" key="1">
    <citation type="submission" date="2022-01" db="EMBL/GenBank/DDBJ databases">
        <title>Genome-Based Taxonomic Classification of the Phylum Actinobacteria.</title>
        <authorList>
            <person name="Gao Y."/>
        </authorList>
    </citation>
    <scope>NUCLEOTIDE SEQUENCE</scope>
    <source>
        <strain evidence="8">KLBMP 8922</strain>
    </source>
</reference>
<dbReference type="InterPro" id="IPR010998">
    <property type="entry name" value="Integrase_recombinase_N"/>
</dbReference>
<dbReference type="PANTHER" id="PTHR30629:SF2">
    <property type="entry name" value="PROPHAGE INTEGRASE INTS-RELATED"/>
    <property type="match status" value="1"/>
</dbReference>
<dbReference type="PANTHER" id="PTHR30629">
    <property type="entry name" value="PROPHAGE INTEGRASE"/>
    <property type="match status" value="1"/>
</dbReference>
<dbReference type="EMBL" id="JAKFHA010000054">
    <property type="protein sequence ID" value="MCF2533634.1"/>
    <property type="molecule type" value="Genomic_DNA"/>
</dbReference>
<proteinExistence type="inferred from homology"/>
<evidence type="ECO:0000256" key="4">
    <source>
        <dbReference type="ARBA" id="ARBA00023172"/>
    </source>
</evidence>
<evidence type="ECO:0000313" key="9">
    <source>
        <dbReference type="Proteomes" id="UP001165378"/>
    </source>
</evidence>
<dbReference type="InterPro" id="IPR044068">
    <property type="entry name" value="CB"/>
</dbReference>
<dbReference type="InterPro" id="IPR050808">
    <property type="entry name" value="Phage_Integrase"/>
</dbReference>
<sequence length="295" mass="33492">MSRTTPCKAVVISTSNEPGRVYRRCGCRDPDRRHLGARCPKLADEDHGTWYCAVDFPAGGKRNTVRRGGFPDEDSARAALRMMVDGNTHGFDGDPHQTVAAYLRDWLAEKELVLKPTTFVRYRDYVRNDLIPALGGIRLDELKHRHIRGFVRRQRKAGRGKVTLNRCLATLSSALTDAVKQRRLRFNPTRPTMLPRPQAPERMVWTAEETVRFLNHSHQADPFMADLCEVIIGTGMRRGEVLGLHWEDVHFDDHVLYVRHTLSAVDNSRLVLTAPKTRASKNWIAISPRVAAALR</sequence>
<dbReference type="InterPro" id="IPR011010">
    <property type="entry name" value="DNA_brk_join_enz"/>
</dbReference>
<dbReference type="Pfam" id="PF14659">
    <property type="entry name" value="Phage_int_SAM_3"/>
    <property type="match status" value="1"/>
</dbReference>
<dbReference type="GO" id="GO:0015074">
    <property type="term" value="P:DNA integration"/>
    <property type="evidence" value="ECO:0007669"/>
    <property type="project" value="UniProtKB-KW"/>
</dbReference>
<dbReference type="GO" id="GO:0006310">
    <property type="term" value="P:DNA recombination"/>
    <property type="evidence" value="ECO:0007669"/>
    <property type="project" value="UniProtKB-KW"/>
</dbReference>
<dbReference type="PROSITE" id="PS51898">
    <property type="entry name" value="TYR_RECOMBINASE"/>
    <property type="match status" value="1"/>
</dbReference>
<dbReference type="Gene3D" id="1.10.443.10">
    <property type="entry name" value="Intergrase catalytic core"/>
    <property type="match status" value="1"/>
</dbReference>
<name>A0AA41QB18_9ACTN</name>
<keyword evidence="2" id="KW-0229">DNA integration</keyword>
<keyword evidence="9" id="KW-1185">Reference proteome</keyword>
<dbReference type="InterPro" id="IPR013762">
    <property type="entry name" value="Integrase-like_cat_sf"/>
</dbReference>
<dbReference type="RefSeq" id="WP_235058401.1">
    <property type="nucleotide sequence ID" value="NZ_JAKFHA010000054.1"/>
</dbReference>
<comment type="similarity">
    <text evidence="1">Belongs to the 'phage' integrase family.</text>
</comment>
<evidence type="ECO:0000256" key="2">
    <source>
        <dbReference type="ARBA" id="ARBA00022908"/>
    </source>
</evidence>
<dbReference type="PROSITE" id="PS51900">
    <property type="entry name" value="CB"/>
    <property type="match status" value="1"/>
</dbReference>
<evidence type="ECO:0000256" key="1">
    <source>
        <dbReference type="ARBA" id="ARBA00008857"/>
    </source>
</evidence>
<evidence type="ECO:0000259" key="6">
    <source>
        <dbReference type="PROSITE" id="PS51898"/>
    </source>
</evidence>
<organism evidence="8 9">
    <name type="scientific">Yinghuangia soli</name>
    <dbReference type="NCBI Taxonomy" id="2908204"/>
    <lineage>
        <taxon>Bacteria</taxon>
        <taxon>Bacillati</taxon>
        <taxon>Actinomycetota</taxon>
        <taxon>Actinomycetes</taxon>
        <taxon>Kitasatosporales</taxon>
        <taxon>Streptomycetaceae</taxon>
        <taxon>Yinghuangia</taxon>
    </lineage>
</organism>
<evidence type="ECO:0000259" key="7">
    <source>
        <dbReference type="PROSITE" id="PS51900"/>
    </source>
</evidence>
<gene>
    <name evidence="8" type="ORF">LZ495_41340</name>
</gene>
<feature type="domain" description="Core-binding (CB)" evidence="7">
    <location>
        <begin position="97"/>
        <end position="179"/>
    </location>
</feature>
<evidence type="ECO:0000256" key="5">
    <source>
        <dbReference type="PROSITE-ProRule" id="PRU01248"/>
    </source>
</evidence>
<accession>A0AA41QB18</accession>
<protein>
    <submittedName>
        <fullName evidence="8">Uncharacterized protein</fullName>
    </submittedName>
</protein>
<dbReference type="Proteomes" id="UP001165378">
    <property type="component" value="Unassembled WGS sequence"/>
</dbReference>
<comment type="caution">
    <text evidence="8">The sequence shown here is derived from an EMBL/GenBank/DDBJ whole genome shotgun (WGS) entry which is preliminary data.</text>
</comment>
<dbReference type="GO" id="GO:0003677">
    <property type="term" value="F:DNA binding"/>
    <property type="evidence" value="ECO:0007669"/>
    <property type="project" value="UniProtKB-UniRule"/>
</dbReference>
<keyword evidence="4" id="KW-0233">DNA recombination</keyword>
<keyword evidence="3 5" id="KW-0238">DNA-binding</keyword>
<dbReference type="AlphaFoldDB" id="A0AA41QB18"/>
<feature type="domain" description="Tyr recombinase" evidence="6">
    <location>
        <begin position="200"/>
        <end position="295"/>
    </location>
</feature>
<evidence type="ECO:0000256" key="3">
    <source>
        <dbReference type="ARBA" id="ARBA00023125"/>
    </source>
</evidence>
<dbReference type="InterPro" id="IPR002104">
    <property type="entry name" value="Integrase_catalytic"/>
</dbReference>